<keyword evidence="7" id="KW-0032">Aminotransferase</keyword>
<dbReference type="Proteomes" id="UP000093355">
    <property type="component" value="Unassembled WGS sequence"/>
</dbReference>
<protein>
    <recommendedName>
        <fullName evidence="2">cysteine-S-conjugate beta-lyase</fullName>
        <ecNumber evidence="2">4.4.1.13</ecNumber>
    </recommendedName>
</protein>
<evidence type="ECO:0000256" key="2">
    <source>
        <dbReference type="ARBA" id="ARBA00012224"/>
    </source>
</evidence>
<dbReference type="EC" id="4.4.1.13" evidence="2"/>
<dbReference type="InterPro" id="IPR051798">
    <property type="entry name" value="Class-II_PLP-Dep_Aminotrans"/>
</dbReference>
<evidence type="ECO:0000256" key="5">
    <source>
        <dbReference type="ARBA" id="ARBA00037974"/>
    </source>
</evidence>
<dbReference type="CDD" id="cd00609">
    <property type="entry name" value="AAT_like"/>
    <property type="match status" value="1"/>
</dbReference>
<dbReference type="InterPro" id="IPR015421">
    <property type="entry name" value="PyrdxlP-dep_Trfase_major"/>
</dbReference>
<proteinExistence type="inferred from homology"/>
<keyword evidence="4" id="KW-0456">Lyase</keyword>
<dbReference type="PANTHER" id="PTHR43525:SF2">
    <property type="entry name" value="CYSTATHIONINE BETA-LYASE-RELATED"/>
    <property type="match status" value="1"/>
</dbReference>
<comment type="cofactor">
    <cofactor evidence="1">
        <name>pyridoxal 5'-phosphate</name>
        <dbReference type="ChEBI" id="CHEBI:597326"/>
    </cofactor>
</comment>
<dbReference type="Gene3D" id="3.90.1150.10">
    <property type="entry name" value="Aspartate Aminotransferase, domain 1"/>
    <property type="match status" value="1"/>
</dbReference>
<sequence>MTTPLDALPLDLLRTRTSSKWTRYPDDVLPLFVAETDFALAETIETALLDAVRRGDTGYAPPRDARIPEAFAAFAARRFGWSVDPSRIRTTCDVMMGVAEVLRAVTRPGDRVIVTPPVYPPFFDVHAESGTVAERVPLRRDDAGWRLDLEGIERAFAAGARAILLCNPHNPTGTVHDADTLAELARIAHRHGAWVISDEIHSPLTLPGATFTPFLTAAPEAAEVGIALTSASKAFNLAGLKCALMVTAADGPNRVVWGIPDEVEWRTSILGVIAGQAALAHGDAWLDALIARLDANRHLLTSLLAEHAPGARYLPPQAGFLAWVDFSPLGWGGDPAARILKDARVALNPGPSFGEPGHGYARINIGTGPEILTSALERIGTLSAS</sequence>
<comment type="similarity">
    <text evidence="5">Belongs to the class-II pyridoxal-phosphate-dependent aminotransferase family. MalY/PatB cystathionine beta-lyase subfamily.</text>
</comment>
<dbReference type="InterPro" id="IPR015422">
    <property type="entry name" value="PyrdxlP-dep_Trfase_small"/>
</dbReference>
<keyword evidence="8" id="KW-1185">Reference proteome</keyword>
<dbReference type="Pfam" id="PF00155">
    <property type="entry name" value="Aminotran_1_2"/>
    <property type="match status" value="1"/>
</dbReference>
<dbReference type="Gene3D" id="3.40.640.10">
    <property type="entry name" value="Type I PLP-dependent aspartate aminotransferase-like (Major domain)"/>
    <property type="match status" value="1"/>
</dbReference>
<feature type="domain" description="Aminotransferase class I/classII large" evidence="6">
    <location>
        <begin position="51"/>
        <end position="379"/>
    </location>
</feature>
<evidence type="ECO:0000256" key="3">
    <source>
        <dbReference type="ARBA" id="ARBA00022898"/>
    </source>
</evidence>
<evidence type="ECO:0000256" key="1">
    <source>
        <dbReference type="ARBA" id="ARBA00001933"/>
    </source>
</evidence>
<evidence type="ECO:0000256" key="4">
    <source>
        <dbReference type="ARBA" id="ARBA00023239"/>
    </source>
</evidence>
<organism evidence="7 8">
    <name type="scientific">Microbacterium sediminis</name>
    <dbReference type="NCBI Taxonomy" id="904291"/>
    <lineage>
        <taxon>Bacteria</taxon>
        <taxon>Bacillati</taxon>
        <taxon>Actinomycetota</taxon>
        <taxon>Actinomycetes</taxon>
        <taxon>Micrococcales</taxon>
        <taxon>Microbacteriaceae</taxon>
        <taxon>Microbacterium</taxon>
    </lineage>
</organism>
<gene>
    <name evidence="7" type="ORF">A7J15_09280</name>
</gene>
<keyword evidence="3" id="KW-0663">Pyridoxal phosphate</keyword>
<dbReference type="GO" id="GO:0008483">
    <property type="term" value="F:transaminase activity"/>
    <property type="evidence" value="ECO:0007669"/>
    <property type="project" value="UniProtKB-KW"/>
</dbReference>
<dbReference type="SUPFAM" id="SSF53383">
    <property type="entry name" value="PLP-dependent transferases"/>
    <property type="match status" value="1"/>
</dbReference>
<dbReference type="InterPro" id="IPR015424">
    <property type="entry name" value="PyrdxlP-dep_Trfase"/>
</dbReference>
<accession>A0A1B9N952</accession>
<dbReference type="GO" id="GO:0030170">
    <property type="term" value="F:pyridoxal phosphate binding"/>
    <property type="evidence" value="ECO:0007669"/>
    <property type="project" value="InterPro"/>
</dbReference>
<dbReference type="EMBL" id="LXMD01000027">
    <property type="protein sequence ID" value="OCG73125.1"/>
    <property type="molecule type" value="Genomic_DNA"/>
</dbReference>
<dbReference type="GO" id="GO:0047804">
    <property type="term" value="F:cysteine-S-conjugate beta-lyase activity"/>
    <property type="evidence" value="ECO:0007669"/>
    <property type="project" value="UniProtKB-EC"/>
</dbReference>
<dbReference type="AlphaFoldDB" id="A0A1B9N952"/>
<evidence type="ECO:0000313" key="7">
    <source>
        <dbReference type="EMBL" id="OCG73125.1"/>
    </source>
</evidence>
<evidence type="ECO:0000313" key="8">
    <source>
        <dbReference type="Proteomes" id="UP000093355"/>
    </source>
</evidence>
<dbReference type="PANTHER" id="PTHR43525">
    <property type="entry name" value="PROTEIN MALY"/>
    <property type="match status" value="1"/>
</dbReference>
<reference evidence="7 8" key="1">
    <citation type="submission" date="2016-05" db="EMBL/GenBank/DDBJ databases">
        <authorList>
            <person name="Lavstsen T."/>
            <person name="Jespersen J.S."/>
        </authorList>
    </citation>
    <scope>NUCLEOTIDE SEQUENCE [LARGE SCALE GENOMIC DNA]</scope>
    <source>
        <strain evidence="7 8">YLB-01</strain>
    </source>
</reference>
<evidence type="ECO:0000259" key="6">
    <source>
        <dbReference type="Pfam" id="PF00155"/>
    </source>
</evidence>
<keyword evidence="7" id="KW-0808">Transferase</keyword>
<dbReference type="STRING" id="904291.A7J15_09280"/>
<comment type="caution">
    <text evidence="7">The sequence shown here is derived from an EMBL/GenBank/DDBJ whole genome shotgun (WGS) entry which is preliminary data.</text>
</comment>
<dbReference type="RefSeq" id="WP_067027221.1">
    <property type="nucleotide sequence ID" value="NZ_CP038256.1"/>
</dbReference>
<name>A0A1B9N952_9MICO</name>
<dbReference type="InterPro" id="IPR004839">
    <property type="entry name" value="Aminotransferase_I/II_large"/>
</dbReference>